<protein>
    <submittedName>
        <fullName evidence="5">Allophanate hydrolase subunit 2 family protein</fullName>
    </submittedName>
</protein>
<dbReference type="GO" id="GO:0016787">
    <property type="term" value="F:hydrolase activity"/>
    <property type="evidence" value="ECO:0007669"/>
    <property type="project" value="UniProtKB-KW"/>
</dbReference>
<evidence type="ECO:0000313" key="6">
    <source>
        <dbReference type="Proteomes" id="UP000189229"/>
    </source>
</evidence>
<name>A0A1V3WQ11_MYCKA</name>
<keyword evidence="1" id="KW-0547">Nucleotide-binding</keyword>
<organism evidence="5 6">
    <name type="scientific">Mycobacterium kansasii</name>
    <dbReference type="NCBI Taxonomy" id="1768"/>
    <lineage>
        <taxon>Bacteria</taxon>
        <taxon>Bacillati</taxon>
        <taxon>Actinomycetota</taxon>
        <taxon>Actinomycetes</taxon>
        <taxon>Mycobacteriales</taxon>
        <taxon>Mycobacteriaceae</taxon>
        <taxon>Mycobacterium</taxon>
    </lineage>
</organism>
<dbReference type="GO" id="GO:0005524">
    <property type="term" value="F:ATP binding"/>
    <property type="evidence" value="ECO:0007669"/>
    <property type="project" value="UniProtKB-KW"/>
</dbReference>
<dbReference type="InterPro" id="IPR052708">
    <property type="entry name" value="PxpC"/>
</dbReference>
<evidence type="ECO:0000256" key="1">
    <source>
        <dbReference type="ARBA" id="ARBA00022741"/>
    </source>
</evidence>
<keyword evidence="2 5" id="KW-0378">Hydrolase</keyword>
<dbReference type="PANTHER" id="PTHR43309">
    <property type="entry name" value="5-OXOPROLINASE SUBUNIT C"/>
    <property type="match status" value="1"/>
</dbReference>
<evidence type="ECO:0000256" key="2">
    <source>
        <dbReference type="ARBA" id="ARBA00022801"/>
    </source>
</evidence>
<feature type="domain" description="Carboxyltransferase" evidence="4">
    <location>
        <begin position="26"/>
        <end position="92"/>
    </location>
</feature>
<evidence type="ECO:0000256" key="3">
    <source>
        <dbReference type="ARBA" id="ARBA00022840"/>
    </source>
</evidence>
<dbReference type="Pfam" id="PF02626">
    <property type="entry name" value="CT_A_B"/>
    <property type="match status" value="1"/>
</dbReference>
<dbReference type="InterPro" id="IPR003778">
    <property type="entry name" value="CT_A_B"/>
</dbReference>
<dbReference type="AlphaFoldDB" id="A0A1V3WQ11"/>
<evidence type="ECO:0000313" key="5">
    <source>
        <dbReference type="EMBL" id="OOK69057.1"/>
    </source>
</evidence>
<dbReference type="EMBL" id="MVBM01000007">
    <property type="protein sequence ID" value="OOK69057.1"/>
    <property type="molecule type" value="Genomic_DNA"/>
</dbReference>
<sequence length="101" mass="10504">MAILEVLRTGPLAIVEDLGRTGLAHLGVGRSGAADRRSHTLANRLVANPDDRATVEVTFGGFSARVRGGDVDIAVTGPTPIRLSTESCSAPTAFTTSTMVR</sequence>
<proteinExistence type="predicted"/>
<comment type="caution">
    <text evidence="5">The sequence shown here is derived from an EMBL/GenBank/DDBJ whole genome shotgun (WGS) entry which is preliminary data.</text>
</comment>
<dbReference type="PANTHER" id="PTHR43309:SF3">
    <property type="entry name" value="5-OXOPROLINASE SUBUNIT C"/>
    <property type="match status" value="1"/>
</dbReference>
<evidence type="ECO:0000259" key="4">
    <source>
        <dbReference type="Pfam" id="PF02626"/>
    </source>
</evidence>
<dbReference type="Proteomes" id="UP000189229">
    <property type="component" value="Unassembled WGS sequence"/>
</dbReference>
<keyword evidence="3" id="KW-0067">ATP-binding</keyword>
<gene>
    <name evidence="5" type="ORF">BZL30_6921</name>
</gene>
<reference evidence="5 6" key="1">
    <citation type="submission" date="2017-02" db="EMBL/GenBank/DDBJ databases">
        <title>Complete genome sequences of Mycobacterium kansasii strains isolated from rhesus macaques.</title>
        <authorList>
            <person name="Panda A."/>
            <person name="Nagaraj S."/>
            <person name="Zhao X."/>
            <person name="Tettelin H."/>
            <person name="Detolla L.J."/>
        </authorList>
    </citation>
    <scope>NUCLEOTIDE SEQUENCE [LARGE SCALE GENOMIC DNA]</scope>
    <source>
        <strain evidence="5 6">11-3813</strain>
    </source>
</reference>
<accession>A0A1V3WQ11</accession>